<dbReference type="Proteomes" id="UP001177021">
    <property type="component" value="Unassembled WGS sequence"/>
</dbReference>
<evidence type="ECO:0000313" key="2">
    <source>
        <dbReference type="Proteomes" id="UP001177021"/>
    </source>
</evidence>
<gene>
    <name evidence="1" type="ORF">MILVUS5_LOCUS13709</name>
</gene>
<protein>
    <submittedName>
        <fullName evidence="1">Uncharacterized protein</fullName>
    </submittedName>
</protein>
<accession>A0ACB0JL83</accession>
<sequence>MGDSIKLLVEKLIEGNAKMLLLSKQMYQQVKKKESESLQNLTNSEQSSEPSNRKLQSHKESMVGLDAAIEKKEAENRAANGKVNQVVAIDSPQSPELPNAKIERKESLQILFCPPIWKPPDAESRVVTSPTPPKPSESFESHSATTQGDFIGSFHSSLKQKKQPPPKPPDVEVEPSGFDQPTKVHSRRESPVKPPDRSVALDKGGYVGADVERRMIRTKLLRPQPSLEPPDADQLAASLHEPSYLNGGGYEKLCVIAMDGEKDLEKARVKWVIYALDIPLNLMIHMHKSVPLIFHSNRGGHVSSSGQHTSSLLSYMSPNRHHLPSDLHHVNTFEVARWAGIGVLGLNQFNSSNWDFALVHFKRKGETGLSDIITGNSVFRRFVQQREFTYNLKWLIWMNGNYGFQGCKHFDYYDLLELKDVNYKNLIAENETVVIRINGVSDDSHVPLFGVLCKFKDVQVENKWMGKYYRVVVTLMHKHGVCDDMLKIIQCLGDIGAPEYILKIVKKYFEMGIKSLEKNITPIMRLTLHKANFPPMFVIDEMLTPLNLEECDYKWETHECCWKGFPSLYSLLNFVYDRGKFWRILLGASNHNLDTITRSLQICKQWLLVELIRQDPRELNFPMAATICDYCLNGLLIFHGLFNFVFDRGKVRWMQISTLRTRLFLRRWELIETWIKRWTLKLSPNQRKERELGMMRWTSDDVHESEYYKGGVSEGIIFIGELVILWGHFVT</sequence>
<comment type="caution">
    <text evidence="1">The sequence shown here is derived from an EMBL/GenBank/DDBJ whole genome shotgun (WGS) entry which is preliminary data.</text>
</comment>
<name>A0ACB0JL83_TRIPR</name>
<dbReference type="EMBL" id="CASHSV030000044">
    <property type="protein sequence ID" value="CAJ2644743.1"/>
    <property type="molecule type" value="Genomic_DNA"/>
</dbReference>
<proteinExistence type="predicted"/>
<evidence type="ECO:0000313" key="1">
    <source>
        <dbReference type="EMBL" id="CAJ2644743.1"/>
    </source>
</evidence>
<keyword evidence="2" id="KW-1185">Reference proteome</keyword>
<organism evidence="1 2">
    <name type="scientific">Trifolium pratense</name>
    <name type="common">Red clover</name>
    <dbReference type="NCBI Taxonomy" id="57577"/>
    <lineage>
        <taxon>Eukaryota</taxon>
        <taxon>Viridiplantae</taxon>
        <taxon>Streptophyta</taxon>
        <taxon>Embryophyta</taxon>
        <taxon>Tracheophyta</taxon>
        <taxon>Spermatophyta</taxon>
        <taxon>Magnoliopsida</taxon>
        <taxon>eudicotyledons</taxon>
        <taxon>Gunneridae</taxon>
        <taxon>Pentapetalae</taxon>
        <taxon>rosids</taxon>
        <taxon>fabids</taxon>
        <taxon>Fabales</taxon>
        <taxon>Fabaceae</taxon>
        <taxon>Papilionoideae</taxon>
        <taxon>50 kb inversion clade</taxon>
        <taxon>NPAAA clade</taxon>
        <taxon>Hologalegina</taxon>
        <taxon>IRL clade</taxon>
        <taxon>Trifolieae</taxon>
        <taxon>Trifolium</taxon>
    </lineage>
</organism>
<reference evidence="1" key="1">
    <citation type="submission" date="2023-10" db="EMBL/GenBank/DDBJ databases">
        <authorList>
            <person name="Rodriguez Cubillos JULIANA M."/>
            <person name="De Vega J."/>
        </authorList>
    </citation>
    <scope>NUCLEOTIDE SEQUENCE</scope>
</reference>